<dbReference type="EMBL" id="JANJQO010000665">
    <property type="protein sequence ID" value="KAJ2975772.1"/>
    <property type="molecule type" value="Genomic_DNA"/>
</dbReference>
<evidence type="ECO:0000313" key="2">
    <source>
        <dbReference type="Proteomes" id="UP001143910"/>
    </source>
</evidence>
<organism evidence="1 2">
    <name type="scientific">Zarea fungicola</name>
    <dbReference type="NCBI Taxonomy" id="93591"/>
    <lineage>
        <taxon>Eukaryota</taxon>
        <taxon>Fungi</taxon>
        <taxon>Dikarya</taxon>
        <taxon>Ascomycota</taxon>
        <taxon>Pezizomycotina</taxon>
        <taxon>Sordariomycetes</taxon>
        <taxon>Hypocreomycetidae</taxon>
        <taxon>Hypocreales</taxon>
        <taxon>Cordycipitaceae</taxon>
        <taxon>Zarea</taxon>
    </lineage>
</organism>
<dbReference type="Proteomes" id="UP001143910">
    <property type="component" value="Unassembled WGS sequence"/>
</dbReference>
<sequence>MLNVAAVPRPEHPLNLEQLAKSMIESIGYFPGWYWYLLSDPVEGPLLLRQHPESLFDALHAKPDSWMTTLCAKDGLKDWLDRDKRGGVQEYVTGNMRQEFVERMSRDGFEASLCYYRALVTNIMYEQDNSYPVERYRINVPYLFVACARDVVCRPAAVARLSGLGMTPHLTVEHLDAGHWCILEKPKEVGEIFVRWLDAHY</sequence>
<reference evidence="1" key="1">
    <citation type="submission" date="2022-08" db="EMBL/GenBank/DDBJ databases">
        <title>Genome Sequence of Lecanicillium fungicola.</title>
        <authorList>
            <person name="Buettner E."/>
        </authorList>
    </citation>
    <scope>NUCLEOTIDE SEQUENCE</scope>
    <source>
        <strain evidence="1">Babe33</strain>
    </source>
</reference>
<evidence type="ECO:0000313" key="1">
    <source>
        <dbReference type="EMBL" id="KAJ2975772.1"/>
    </source>
</evidence>
<gene>
    <name evidence="1" type="ORF">NQ176_g5335</name>
</gene>
<name>A0ACC1N8Z3_9HYPO</name>
<protein>
    <submittedName>
        <fullName evidence="1">Uncharacterized protein</fullName>
    </submittedName>
</protein>
<keyword evidence="2" id="KW-1185">Reference proteome</keyword>
<accession>A0ACC1N8Z3</accession>
<proteinExistence type="predicted"/>
<comment type="caution">
    <text evidence="1">The sequence shown here is derived from an EMBL/GenBank/DDBJ whole genome shotgun (WGS) entry which is preliminary data.</text>
</comment>